<gene>
    <name evidence="2" type="ORF">D2E22_1419</name>
</gene>
<dbReference type="EMBL" id="QXGI01000005">
    <property type="protein sequence ID" value="RSX47235.1"/>
    <property type="molecule type" value="Genomic_DNA"/>
</dbReference>
<evidence type="ECO:0000259" key="1">
    <source>
        <dbReference type="Pfam" id="PF00535"/>
    </source>
</evidence>
<accession>A0A430F647</accession>
<name>A0A430F647_9BIFI</name>
<keyword evidence="3" id="KW-1185">Reference proteome</keyword>
<organism evidence="2 3">
    <name type="scientific">Bifidobacterium castoris</name>
    <dbReference type="NCBI Taxonomy" id="2306972"/>
    <lineage>
        <taxon>Bacteria</taxon>
        <taxon>Bacillati</taxon>
        <taxon>Actinomycetota</taxon>
        <taxon>Actinomycetes</taxon>
        <taxon>Bifidobacteriales</taxon>
        <taxon>Bifidobacteriaceae</taxon>
        <taxon>Bifidobacterium</taxon>
    </lineage>
</organism>
<reference evidence="2 3" key="1">
    <citation type="submission" date="2018-09" db="EMBL/GenBank/DDBJ databases">
        <title>Characterization of the phylogenetic diversity of five novel species belonging to the genus Bifidobacterium.</title>
        <authorList>
            <person name="Lugli G.A."/>
            <person name="Duranti S."/>
            <person name="Milani C."/>
        </authorList>
    </citation>
    <scope>NUCLEOTIDE SEQUENCE [LARGE SCALE GENOMIC DNA]</scope>
    <source>
        <strain evidence="2 3">2020B</strain>
    </source>
</reference>
<dbReference type="AlphaFoldDB" id="A0A430F647"/>
<comment type="caution">
    <text evidence="2">The sequence shown here is derived from an EMBL/GenBank/DDBJ whole genome shotgun (WGS) entry which is preliminary data.</text>
</comment>
<evidence type="ECO:0000313" key="3">
    <source>
        <dbReference type="Proteomes" id="UP000288052"/>
    </source>
</evidence>
<dbReference type="Proteomes" id="UP000288052">
    <property type="component" value="Unassembled WGS sequence"/>
</dbReference>
<evidence type="ECO:0000313" key="2">
    <source>
        <dbReference type="EMBL" id="RSX47235.1"/>
    </source>
</evidence>
<dbReference type="GO" id="GO:0016740">
    <property type="term" value="F:transferase activity"/>
    <property type="evidence" value="ECO:0007669"/>
    <property type="project" value="UniProtKB-KW"/>
</dbReference>
<sequence>MEQAKVSVIIPTLNAGTMIGPLLTRLEQQHRVPDEIIVVDSSSDDDTVAEVRRHPNVHLTVIDRKDFNHGGTRDRALRASTGDYVLFLTQDALPKDDGYIERILQPFEDGRVALVYGRQLPREDANAAERLIRGYTYGPNSSVITQRDVHRLGINAFRASDVCAAYRRTAYLEVGGFENPVLTNEDMFIAARFLHADWKIVYEASAEVIHSHNFTFRQQYKRNYIQGVEIEKHRDILGNAPLTGEGLAMTTYTIGHLLKQGRLIAAGRFIIDCGFRYVGNRKGKFDAKREARRHA</sequence>
<dbReference type="RefSeq" id="WP_277600013.1">
    <property type="nucleotide sequence ID" value="NZ_QXGI01000005.1"/>
</dbReference>
<dbReference type="PANTHER" id="PTHR43685">
    <property type="entry name" value="GLYCOSYLTRANSFERASE"/>
    <property type="match status" value="1"/>
</dbReference>
<dbReference type="Pfam" id="PF00535">
    <property type="entry name" value="Glycos_transf_2"/>
    <property type="match status" value="1"/>
</dbReference>
<dbReference type="InterPro" id="IPR050834">
    <property type="entry name" value="Glycosyltransf_2"/>
</dbReference>
<keyword evidence="2" id="KW-0808">Transferase</keyword>
<proteinExistence type="predicted"/>
<dbReference type="SUPFAM" id="SSF53448">
    <property type="entry name" value="Nucleotide-diphospho-sugar transferases"/>
    <property type="match status" value="1"/>
</dbReference>
<dbReference type="PANTHER" id="PTHR43685:SF13">
    <property type="entry name" value="O ANTIGEN BIOSYNTHESIS RHAMNOSYLTRANSFERASE RFBN"/>
    <property type="match status" value="1"/>
</dbReference>
<dbReference type="CDD" id="cd00761">
    <property type="entry name" value="Glyco_tranf_GTA_type"/>
    <property type="match status" value="1"/>
</dbReference>
<protein>
    <submittedName>
        <fullName evidence="2">Glycosyl transferase family 2</fullName>
    </submittedName>
</protein>
<dbReference type="Gene3D" id="3.90.550.10">
    <property type="entry name" value="Spore Coat Polysaccharide Biosynthesis Protein SpsA, Chain A"/>
    <property type="match status" value="1"/>
</dbReference>
<dbReference type="InterPro" id="IPR029044">
    <property type="entry name" value="Nucleotide-diphossugar_trans"/>
</dbReference>
<dbReference type="InterPro" id="IPR001173">
    <property type="entry name" value="Glyco_trans_2-like"/>
</dbReference>
<dbReference type="GO" id="GO:0044010">
    <property type="term" value="P:single-species biofilm formation"/>
    <property type="evidence" value="ECO:0007669"/>
    <property type="project" value="TreeGrafter"/>
</dbReference>
<feature type="domain" description="Glycosyltransferase 2-like" evidence="1">
    <location>
        <begin position="7"/>
        <end position="173"/>
    </location>
</feature>